<dbReference type="GO" id="GO:0003677">
    <property type="term" value="F:DNA binding"/>
    <property type="evidence" value="ECO:0007669"/>
    <property type="project" value="InterPro"/>
</dbReference>
<dbReference type="EMBL" id="JABFCX010000002">
    <property type="protein sequence ID" value="NNU15870.1"/>
    <property type="molecule type" value="Genomic_DNA"/>
</dbReference>
<evidence type="ECO:0000256" key="2">
    <source>
        <dbReference type="ARBA" id="ARBA00023015"/>
    </source>
</evidence>
<evidence type="ECO:0000259" key="7">
    <source>
        <dbReference type="Pfam" id="PF01628"/>
    </source>
</evidence>
<dbReference type="RefSeq" id="WP_173197657.1">
    <property type="nucleotide sequence ID" value="NZ_JABFCX010000002.1"/>
</dbReference>
<organism evidence="9 10">
    <name type="scientific">Parvularcula mediterranea</name>
    <dbReference type="NCBI Taxonomy" id="2732508"/>
    <lineage>
        <taxon>Bacteria</taxon>
        <taxon>Pseudomonadati</taxon>
        <taxon>Pseudomonadota</taxon>
        <taxon>Alphaproteobacteria</taxon>
        <taxon>Parvularculales</taxon>
        <taxon>Parvularculaceae</taxon>
        <taxon>Parvularcula</taxon>
    </lineage>
</organism>
<evidence type="ECO:0000256" key="3">
    <source>
        <dbReference type="ARBA" id="ARBA00023016"/>
    </source>
</evidence>
<evidence type="ECO:0000256" key="6">
    <source>
        <dbReference type="SAM" id="Coils"/>
    </source>
</evidence>
<keyword evidence="10" id="KW-1185">Reference proteome</keyword>
<comment type="function">
    <text evidence="5">Negative regulator of class I heat shock genes (grpE-dnaK-dnaJ and groELS operons). Prevents heat-shock induction of these operons.</text>
</comment>
<dbReference type="Gene3D" id="1.10.10.10">
    <property type="entry name" value="Winged helix-like DNA-binding domain superfamily/Winged helix DNA-binding domain"/>
    <property type="match status" value="1"/>
</dbReference>
<dbReference type="AlphaFoldDB" id="A0A7Y3RLM8"/>
<evidence type="ECO:0000256" key="5">
    <source>
        <dbReference type="HAMAP-Rule" id="MF_00081"/>
    </source>
</evidence>
<gene>
    <name evidence="5 9" type="primary">hrcA</name>
    <name evidence="9" type="ORF">HK107_05985</name>
</gene>
<keyword evidence="4 5" id="KW-0804">Transcription</keyword>
<dbReference type="InterPro" id="IPR021153">
    <property type="entry name" value="HrcA_C"/>
</dbReference>
<dbReference type="PANTHER" id="PTHR34824:SF1">
    <property type="entry name" value="HEAT-INDUCIBLE TRANSCRIPTION REPRESSOR HRCA"/>
    <property type="match status" value="1"/>
</dbReference>
<evidence type="ECO:0000256" key="1">
    <source>
        <dbReference type="ARBA" id="ARBA00022491"/>
    </source>
</evidence>
<dbReference type="Proteomes" id="UP000536835">
    <property type="component" value="Unassembled WGS sequence"/>
</dbReference>
<dbReference type="InterPro" id="IPR036388">
    <property type="entry name" value="WH-like_DNA-bd_sf"/>
</dbReference>
<dbReference type="GO" id="GO:0045892">
    <property type="term" value="P:negative regulation of DNA-templated transcription"/>
    <property type="evidence" value="ECO:0007669"/>
    <property type="project" value="UniProtKB-UniRule"/>
</dbReference>
<comment type="similarity">
    <text evidence="5">Belongs to the HrcA family.</text>
</comment>
<keyword evidence="3 5" id="KW-0346">Stress response</keyword>
<dbReference type="Gene3D" id="3.30.450.40">
    <property type="match status" value="1"/>
</dbReference>
<dbReference type="InterPro" id="IPR036390">
    <property type="entry name" value="WH_DNA-bd_sf"/>
</dbReference>
<accession>A0A7Y3RLM8</accession>
<evidence type="ECO:0000256" key="4">
    <source>
        <dbReference type="ARBA" id="ARBA00023163"/>
    </source>
</evidence>
<dbReference type="PIRSF" id="PIRSF005485">
    <property type="entry name" value="HrcA"/>
    <property type="match status" value="1"/>
</dbReference>
<dbReference type="InterPro" id="IPR029016">
    <property type="entry name" value="GAF-like_dom_sf"/>
</dbReference>
<reference evidence="9 10" key="1">
    <citation type="submission" date="2020-05" db="EMBL/GenBank/DDBJ databases">
        <title>Parvularcula mediterraneae sp. nov., isolated from polypropylene straw from shallow seawater of the seashore of Laganas in Zakynthos island, Greece.</title>
        <authorList>
            <person name="Szabo I."/>
            <person name="Al-Omari J."/>
            <person name="Rado J."/>
            <person name="Szerdahelyi G.S."/>
        </authorList>
    </citation>
    <scope>NUCLEOTIDE SEQUENCE [LARGE SCALE GENOMIC DNA]</scope>
    <source>
        <strain evidence="9 10">ZS-1/3</strain>
    </source>
</reference>
<evidence type="ECO:0000313" key="10">
    <source>
        <dbReference type="Proteomes" id="UP000536835"/>
    </source>
</evidence>
<dbReference type="HAMAP" id="MF_00081">
    <property type="entry name" value="HrcA"/>
    <property type="match status" value="1"/>
</dbReference>
<protein>
    <recommendedName>
        <fullName evidence="5">Heat-inducible transcription repressor HrcA</fullName>
    </recommendedName>
</protein>
<keyword evidence="6" id="KW-0175">Coiled coil</keyword>
<evidence type="ECO:0000259" key="8">
    <source>
        <dbReference type="Pfam" id="PF03444"/>
    </source>
</evidence>
<dbReference type="SUPFAM" id="SSF46785">
    <property type="entry name" value="Winged helix' DNA-binding domain"/>
    <property type="match status" value="1"/>
</dbReference>
<feature type="coiled-coil region" evidence="6">
    <location>
        <begin position="242"/>
        <end position="272"/>
    </location>
</feature>
<dbReference type="PANTHER" id="PTHR34824">
    <property type="entry name" value="HEAT-INDUCIBLE TRANSCRIPTION REPRESSOR HRCA"/>
    <property type="match status" value="1"/>
</dbReference>
<sequence>MAKLTDIDVRSRQIFKELVETYLETGEPVGSRTLSRRDGVDVSPATIRNVMADLSELGLLDAPHTSAGRMPTERGLRLFVDGMLEVGQPTPEERAVLDQRAGAGDAEAMLDSAAGMLSGLTRMASVVMASKSERPIKHLEFVRLDDRRALAVIVDEGGDVENRLLDLPPGLPATSLIEAANYLNAQLTGRTLREAQRLVNADIEARKTALDDLTTELVKRGIAEFSQAGGRQLIVRGQSNLLAGAQDDLARVQQLFDELERKEGLLDLLEAARDGEGVRIFIGAENRLFSLSGSSVVAAPYRDRDRNIVGVLGVVGPTRLNYGRVIPLVDYTAELVTRMMR</sequence>
<dbReference type="InterPro" id="IPR023120">
    <property type="entry name" value="WHTH_transcript_rep_HrcA_IDD"/>
</dbReference>
<dbReference type="SUPFAM" id="SSF55781">
    <property type="entry name" value="GAF domain-like"/>
    <property type="match status" value="1"/>
</dbReference>
<keyword evidence="1 5" id="KW-0678">Repressor</keyword>
<dbReference type="Gene3D" id="3.30.390.60">
    <property type="entry name" value="Heat-inducible transcription repressor hrca homolog, domain 3"/>
    <property type="match status" value="1"/>
</dbReference>
<feature type="domain" description="Winged helix-turn-helix transcription repressor HrcA DNA-binding" evidence="8">
    <location>
        <begin position="11"/>
        <end position="73"/>
    </location>
</feature>
<comment type="caution">
    <text evidence="9">The sequence shown here is derived from an EMBL/GenBank/DDBJ whole genome shotgun (WGS) entry which is preliminary data.</text>
</comment>
<keyword evidence="2 5" id="KW-0805">Transcription regulation</keyword>
<dbReference type="InterPro" id="IPR002571">
    <property type="entry name" value="HrcA"/>
</dbReference>
<name>A0A7Y3RLM8_9PROT</name>
<dbReference type="Pfam" id="PF03444">
    <property type="entry name" value="WHD_HrcA"/>
    <property type="match status" value="1"/>
</dbReference>
<feature type="domain" description="Heat-inducible transcription repressor HrcA C-terminal" evidence="7">
    <location>
        <begin position="107"/>
        <end position="326"/>
    </location>
</feature>
<dbReference type="Pfam" id="PF01628">
    <property type="entry name" value="HrcA"/>
    <property type="match status" value="1"/>
</dbReference>
<dbReference type="NCBIfam" id="TIGR00331">
    <property type="entry name" value="hrcA"/>
    <property type="match status" value="1"/>
</dbReference>
<dbReference type="InterPro" id="IPR005104">
    <property type="entry name" value="WHTH_HrcA_DNA-bd"/>
</dbReference>
<proteinExistence type="inferred from homology"/>
<evidence type="ECO:0000313" key="9">
    <source>
        <dbReference type="EMBL" id="NNU15870.1"/>
    </source>
</evidence>